<sequence>MALHKSLNLSELPFPLLSNEDNGAYFTRVLQRWREETNKRHLAQSVGSTNECWLSPFFWKTLQSASAPSTVRILKAGTVLEEKRKQCCVATSGLLLIHSVSSWIMAPELLVPVLQGYREVLPCALGS</sequence>
<accession>A0A7J7ZCT9</accession>
<evidence type="ECO:0000313" key="2">
    <source>
        <dbReference type="Proteomes" id="UP000585614"/>
    </source>
</evidence>
<dbReference type="Proteomes" id="UP000585614">
    <property type="component" value="Unassembled WGS sequence"/>
</dbReference>
<dbReference type="AlphaFoldDB" id="A0A7J7ZCT9"/>
<organism evidence="1 2">
    <name type="scientific">Rhinolophus ferrumequinum</name>
    <name type="common">Greater horseshoe bat</name>
    <dbReference type="NCBI Taxonomy" id="59479"/>
    <lineage>
        <taxon>Eukaryota</taxon>
        <taxon>Metazoa</taxon>
        <taxon>Chordata</taxon>
        <taxon>Craniata</taxon>
        <taxon>Vertebrata</taxon>
        <taxon>Euteleostomi</taxon>
        <taxon>Mammalia</taxon>
        <taxon>Eutheria</taxon>
        <taxon>Laurasiatheria</taxon>
        <taxon>Chiroptera</taxon>
        <taxon>Yinpterochiroptera</taxon>
        <taxon>Rhinolophoidea</taxon>
        <taxon>Rhinolophidae</taxon>
        <taxon>Rhinolophinae</taxon>
        <taxon>Rhinolophus</taxon>
    </lineage>
</organism>
<name>A0A7J7ZCT9_RHIFE</name>
<proteinExistence type="predicted"/>
<evidence type="ECO:0000313" key="1">
    <source>
        <dbReference type="EMBL" id="KAF6371991.1"/>
    </source>
</evidence>
<protein>
    <submittedName>
        <fullName evidence="1">Uncharacterized protein</fullName>
    </submittedName>
</protein>
<dbReference type="EMBL" id="JACAGC010000004">
    <property type="protein sequence ID" value="KAF6371991.1"/>
    <property type="molecule type" value="Genomic_DNA"/>
</dbReference>
<reference evidence="1 2" key="1">
    <citation type="journal article" date="2020" name="Nature">
        <title>Six reference-quality genomes reveal evolution of bat adaptations.</title>
        <authorList>
            <person name="Jebb D."/>
            <person name="Huang Z."/>
            <person name="Pippel M."/>
            <person name="Hughes G.M."/>
            <person name="Lavrichenko K."/>
            <person name="Devanna P."/>
            <person name="Winkler S."/>
            <person name="Jermiin L.S."/>
            <person name="Skirmuntt E.C."/>
            <person name="Katzourakis A."/>
            <person name="Burkitt-Gray L."/>
            <person name="Ray D.A."/>
            <person name="Sullivan K.A.M."/>
            <person name="Roscito J.G."/>
            <person name="Kirilenko B.M."/>
            <person name="Davalos L.M."/>
            <person name="Corthals A.P."/>
            <person name="Power M.L."/>
            <person name="Jones G."/>
            <person name="Ransome R.D."/>
            <person name="Dechmann D.K.N."/>
            <person name="Locatelli A.G."/>
            <person name="Puechmaille S.J."/>
            <person name="Fedrigo O."/>
            <person name="Jarvis E.D."/>
            <person name="Hiller M."/>
            <person name="Vernes S.C."/>
            <person name="Myers E.W."/>
            <person name="Teeling E.C."/>
        </authorList>
    </citation>
    <scope>NUCLEOTIDE SEQUENCE [LARGE SCALE GENOMIC DNA]</scope>
    <source>
        <strain evidence="1">MRhiFer1</strain>
        <tissue evidence="1">Lung</tissue>
    </source>
</reference>
<gene>
    <name evidence="1" type="ORF">mRhiFer1_009730</name>
</gene>
<comment type="caution">
    <text evidence="1">The sequence shown here is derived from an EMBL/GenBank/DDBJ whole genome shotgun (WGS) entry which is preliminary data.</text>
</comment>